<reference evidence="12 13" key="1">
    <citation type="submission" date="2020-08" db="EMBL/GenBank/DDBJ databases">
        <authorList>
            <person name="Hejnol A."/>
        </authorList>
    </citation>
    <scope>NUCLEOTIDE SEQUENCE [LARGE SCALE GENOMIC DNA]</scope>
</reference>
<dbReference type="Pfam" id="PF04516">
    <property type="entry name" value="CP2"/>
    <property type="match status" value="1"/>
</dbReference>
<feature type="region of interest" description="Disordered" evidence="10">
    <location>
        <begin position="826"/>
        <end position="882"/>
    </location>
</feature>
<evidence type="ECO:0000313" key="13">
    <source>
        <dbReference type="Proteomes" id="UP000549394"/>
    </source>
</evidence>
<accession>A0A7I8V9C1</accession>
<dbReference type="InterPro" id="IPR040167">
    <property type="entry name" value="TF_CP2-like"/>
</dbReference>
<comment type="caution">
    <text evidence="12">The sequence shown here is derived from an EMBL/GenBank/DDBJ whole genome shotgun (WGS) entry which is preliminary data.</text>
</comment>
<feature type="compositionally biased region" description="Acidic residues" evidence="10">
    <location>
        <begin position="851"/>
        <end position="868"/>
    </location>
</feature>
<keyword evidence="7" id="KW-0234">DNA repair</keyword>
<keyword evidence="6" id="KW-0804">Transcription</keyword>
<protein>
    <submittedName>
        <fullName evidence="12">DgyrCDS2059</fullName>
    </submittedName>
</protein>
<dbReference type="AlphaFoldDB" id="A0A7I8V9C1"/>
<dbReference type="PANTHER" id="PTHR11037:SF21">
    <property type="entry name" value="GEMINI, ISOFORM C"/>
    <property type="match status" value="1"/>
</dbReference>
<dbReference type="InterPro" id="IPR057520">
    <property type="entry name" value="GRHL1/CP2_C"/>
</dbReference>
<evidence type="ECO:0000256" key="5">
    <source>
        <dbReference type="ARBA" id="ARBA00023125"/>
    </source>
</evidence>
<dbReference type="Pfam" id="PF25416">
    <property type="entry name" value="GRHL1_C"/>
    <property type="match status" value="1"/>
</dbReference>
<keyword evidence="8 9" id="KW-0539">Nucleus</keyword>
<comment type="subcellular location">
    <subcellularLocation>
        <location evidence="1 9">Nucleus</location>
    </subcellularLocation>
</comment>
<evidence type="ECO:0000256" key="8">
    <source>
        <dbReference type="ARBA" id="ARBA00023242"/>
    </source>
</evidence>
<keyword evidence="4" id="KW-0805">Transcription regulation</keyword>
<evidence type="ECO:0000313" key="12">
    <source>
        <dbReference type="EMBL" id="CAD5112847.1"/>
    </source>
</evidence>
<dbReference type="InterPro" id="IPR011084">
    <property type="entry name" value="DRMBL"/>
</dbReference>
<dbReference type="Gene3D" id="3.60.15.10">
    <property type="entry name" value="Ribonuclease Z/Hydroxyacylglutathione hydrolase-like"/>
    <property type="match status" value="1"/>
</dbReference>
<dbReference type="OrthoDB" id="9996779at2759"/>
<dbReference type="PANTHER" id="PTHR11037">
    <property type="entry name" value="TRANSCRIPTION FACTOR CP2"/>
    <property type="match status" value="1"/>
</dbReference>
<gene>
    <name evidence="12" type="ORF">DGYR_LOCUS1917</name>
</gene>
<evidence type="ECO:0000256" key="1">
    <source>
        <dbReference type="ARBA" id="ARBA00004123"/>
    </source>
</evidence>
<dbReference type="GO" id="GO:0006281">
    <property type="term" value="P:DNA repair"/>
    <property type="evidence" value="ECO:0007669"/>
    <property type="project" value="UniProtKB-KW"/>
</dbReference>
<proteinExistence type="inferred from homology"/>
<dbReference type="PROSITE" id="PS51968">
    <property type="entry name" value="GRH_CP2_DB"/>
    <property type="match status" value="1"/>
</dbReference>
<organism evidence="12 13">
    <name type="scientific">Dimorphilus gyrociliatus</name>
    <dbReference type="NCBI Taxonomy" id="2664684"/>
    <lineage>
        <taxon>Eukaryota</taxon>
        <taxon>Metazoa</taxon>
        <taxon>Spiralia</taxon>
        <taxon>Lophotrochozoa</taxon>
        <taxon>Annelida</taxon>
        <taxon>Polychaeta</taxon>
        <taxon>Polychaeta incertae sedis</taxon>
        <taxon>Dinophilidae</taxon>
        <taxon>Dimorphilus</taxon>
    </lineage>
</organism>
<dbReference type="SUPFAM" id="SSF56281">
    <property type="entry name" value="Metallo-hydrolase/oxidoreductase"/>
    <property type="match status" value="1"/>
</dbReference>
<evidence type="ECO:0000256" key="9">
    <source>
        <dbReference type="PROSITE-ProRule" id="PRU01313"/>
    </source>
</evidence>
<evidence type="ECO:0000256" key="4">
    <source>
        <dbReference type="ARBA" id="ARBA00023015"/>
    </source>
</evidence>
<evidence type="ECO:0000256" key="7">
    <source>
        <dbReference type="ARBA" id="ARBA00023204"/>
    </source>
</evidence>
<dbReference type="Pfam" id="PF07522">
    <property type="entry name" value="DRMBL"/>
    <property type="match status" value="1"/>
</dbReference>
<dbReference type="InterPro" id="IPR036866">
    <property type="entry name" value="RibonucZ/Hydroxyglut_hydro"/>
</dbReference>
<evidence type="ECO:0000256" key="3">
    <source>
        <dbReference type="ARBA" id="ARBA00022763"/>
    </source>
</evidence>
<evidence type="ECO:0000256" key="10">
    <source>
        <dbReference type="SAM" id="MobiDB-lite"/>
    </source>
</evidence>
<evidence type="ECO:0000259" key="11">
    <source>
        <dbReference type="PROSITE" id="PS51968"/>
    </source>
</evidence>
<dbReference type="Pfam" id="PF18016">
    <property type="entry name" value="SAM_3"/>
    <property type="match status" value="1"/>
</dbReference>
<comment type="similarity">
    <text evidence="2">Belongs to the grh/CP2 family. CP2 subfamily.</text>
</comment>
<feature type="compositionally biased region" description="Acidic residues" evidence="10">
    <location>
        <begin position="834"/>
        <end position="844"/>
    </location>
</feature>
<keyword evidence="3" id="KW-0227">DNA damage</keyword>
<evidence type="ECO:0000256" key="2">
    <source>
        <dbReference type="ARBA" id="ARBA00010852"/>
    </source>
</evidence>
<dbReference type="GO" id="GO:0005634">
    <property type="term" value="C:nucleus"/>
    <property type="evidence" value="ECO:0007669"/>
    <property type="project" value="UniProtKB-SubCell"/>
</dbReference>
<keyword evidence="13" id="KW-1185">Reference proteome</keyword>
<dbReference type="InterPro" id="IPR013761">
    <property type="entry name" value="SAM/pointed_sf"/>
</dbReference>
<keyword evidence="5 9" id="KW-0238">DNA-binding</keyword>
<dbReference type="Gene3D" id="1.10.150.50">
    <property type="entry name" value="Transcription Factor, Ets-1"/>
    <property type="match status" value="1"/>
</dbReference>
<dbReference type="Proteomes" id="UP000549394">
    <property type="component" value="Unassembled WGS sequence"/>
</dbReference>
<dbReference type="EMBL" id="CAJFCJ010000003">
    <property type="protein sequence ID" value="CAD5112847.1"/>
    <property type="molecule type" value="Genomic_DNA"/>
</dbReference>
<dbReference type="InterPro" id="IPR041418">
    <property type="entry name" value="SAM_3"/>
</dbReference>
<dbReference type="GO" id="GO:0001228">
    <property type="term" value="F:DNA-binding transcription activator activity, RNA polymerase II-specific"/>
    <property type="evidence" value="ECO:0007669"/>
    <property type="project" value="TreeGrafter"/>
</dbReference>
<evidence type="ECO:0000256" key="6">
    <source>
        <dbReference type="ARBA" id="ARBA00023163"/>
    </source>
</evidence>
<dbReference type="SUPFAM" id="SSF47769">
    <property type="entry name" value="SAM/Pointed domain"/>
    <property type="match status" value="1"/>
</dbReference>
<name>A0A7I8V9C1_9ANNE</name>
<dbReference type="Gene3D" id="3.40.50.12650">
    <property type="match status" value="1"/>
</dbReference>
<sequence length="916" mass="105891">MAEPKNQEINEILIDDFDDSLSGLGLDVNSTIFDMSQALLTLPNGNSLFTYELCAPISAATKLEDETLTYLNQSQPYELRLQRSGEDLKILESQIILTFHDKRFQHHEKELIESWQNHHPGERLLDLETSLSFGFFDVTFPSVNSIKFLWKDVEASIFFIIQCTSSEFSPRKQGGEKGVPFRIQVETYQDGRIIHAACCQVKTFKSKGADRKQRTDREKIEKKFRNERIAFRPETSTTILMDLELKSTKELNYSNDMEYRLIKQNRKINQLTKLHESSTTNQVCQWLKENRFEQFINTFRDFSGIDILRLSREDFIQICGLIDGIRLENALHSKKVKAKLSLYLCQESPSMASRRRKKSREEILSSSPKPTHCKRTMKEVSSDEDESYYDKHKKKWIEMLEKKVFHGILLYDFSLSSLMKNISPLYGLDCDKMSDAFLVTKEDYCVLLTDQLIEGINESHFATAVEQTEHSVENKNLFGIKSTMSNGHLLTEAPVAVDFWTNKNNCLQGRLLFLSHCHSDHTKGLNKKWNQVFYASEISAAIAKNVLGVNEKYIRILSVNVKHKLETSTGKVVNVRLIDAEHCPGAVMFLFEGDFGSILYTGDFRFERCFKSISCLPKEVDVLYLDNTYCSEKYRTFPSRIDALEKIIELCLVKNKIRIITPKIGKENILITVAAANNTKVVVDHSHMNIIQQLEDVDISMFTTDRDGGKIIALPYKLKNKACDETEHFTLLPSGQAEPKVREHCAIIPYSDHSSLEELEAFVKLVKPTIIKPIVKLDNTDFSIFKKYMRSKQKIVYDFHDIGDNDNNDEDNDYVEKEKCNYNKRNIMETDKGVEEEENEDENADEKCEGGGEEEEDDDDETDDDKIIEEEHEKDDENMTEENMVNFNQNCCLFKFKDDNDRKRFVQEYVDKLLNS</sequence>
<feature type="domain" description="Grh/CP2 DB" evidence="11">
    <location>
        <begin position="45"/>
        <end position="268"/>
    </location>
</feature>
<dbReference type="GO" id="GO:0000978">
    <property type="term" value="F:RNA polymerase II cis-regulatory region sequence-specific DNA binding"/>
    <property type="evidence" value="ECO:0007669"/>
    <property type="project" value="TreeGrafter"/>
</dbReference>
<dbReference type="InterPro" id="IPR007604">
    <property type="entry name" value="CP2"/>
</dbReference>
<feature type="region of interest" description="Disordered" evidence="10">
    <location>
        <begin position="352"/>
        <end position="379"/>
    </location>
</feature>